<keyword evidence="2" id="KW-1185">Reference proteome</keyword>
<dbReference type="OMA" id="DSAMDAW"/>
<name>A0A061GZP5_THECC</name>
<organism evidence="1 2">
    <name type="scientific">Theobroma cacao</name>
    <name type="common">Cacao</name>
    <name type="synonym">Cocoa</name>
    <dbReference type="NCBI Taxonomy" id="3641"/>
    <lineage>
        <taxon>Eukaryota</taxon>
        <taxon>Viridiplantae</taxon>
        <taxon>Streptophyta</taxon>
        <taxon>Embryophyta</taxon>
        <taxon>Tracheophyta</taxon>
        <taxon>Spermatophyta</taxon>
        <taxon>Magnoliopsida</taxon>
        <taxon>eudicotyledons</taxon>
        <taxon>Gunneridae</taxon>
        <taxon>Pentapetalae</taxon>
        <taxon>rosids</taxon>
        <taxon>malvids</taxon>
        <taxon>Malvales</taxon>
        <taxon>Malvaceae</taxon>
        <taxon>Byttnerioideae</taxon>
        <taxon>Theobroma</taxon>
    </lineage>
</organism>
<protein>
    <submittedName>
        <fullName evidence="1">Integrase, catalytic region, putative</fullName>
    </submittedName>
</protein>
<reference evidence="1 2" key="1">
    <citation type="journal article" date="2013" name="Genome Biol.">
        <title>The genome sequence of the most widely cultivated cacao type and its use to identify candidate genes regulating pod color.</title>
        <authorList>
            <person name="Motamayor J.C."/>
            <person name="Mockaitis K."/>
            <person name="Schmutz J."/>
            <person name="Haiminen N."/>
            <person name="Iii D.L."/>
            <person name="Cornejo O."/>
            <person name="Findley S.D."/>
            <person name="Zheng P."/>
            <person name="Utro F."/>
            <person name="Royaert S."/>
            <person name="Saski C."/>
            <person name="Jenkins J."/>
            <person name="Podicheti R."/>
            <person name="Zhao M."/>
            <person name="Scheffler B.E."/>
            <person name="Stack J.C."/>
            <person name="Feltus F.A."/>
            <person name="Mustiga G.M."/>
            <person name="Amores F."/>
            <person name="Phillips W."/>
            <person name="Marelli J.P."/>
            <person name="May G.D."/>
            <person name="Shapiro H."/>
            <person name="Ma J."/>
            <person name="Bustamante C.D."/>
            <person name="Schnell R.J."/>
            <person name="Main D."/>
            <person name="Gilbert D."/>
            <person name="Parida L."/>
            <person name="Kuhn D.N."/>
        </authorList>
    </citation>
    <scope>NUCLEOTIDE SEQUENCE [LARGE SCALE GENOMIC DNA]</scope>
    <source>
        <strain evidence="2">cv. Matina 1-6</strain>
    </source>
</reference>
<accession>A0A061GZP5</accession>
<dbReference type="HOGENOM" id="CLU_143145_0_0_1"/>
<dbReference type="PANTHER" id="PTHR34222">
    <property type="entry name" value="GAG_PRE-INTEGRS DOMAIN-CONTAINING PROTEIN"/>
    <property type="match status" value="1"/>
</dbReference>
<dbReference type="AlphaFoldDB" id="A0A061GZP5"/>
<dbReference type="Gramene" id="EOY33394">
    <property type="protein sequence ID" value="EOY33394"/>
    <property type="gene ID" value="TCM_041371"/>
</dbReference>
<dbReference type="Proteomes" id="UP000026915">
    <property type="component" value="Chromosome 9"/>
</dbReference>
<gene>
    <name evidence="1" type="ORF">TCM_041371</name>
</gene>
<dbReference type="InParanoid" id="A0A061GZP5"/>
<evidence type="ECO:0000313" key="1">
    <source>
        <dbReference type="EMBL" id="EOY33394.1"/>
    </source>
</evidence>
<proteinExistence type="predicted"/>
<dbReference type="PANTHER" id="PTHR34222:SF97">
    <property type="entry name" value="CATALYTIC REGION, PUTATIVE-RELATED"/>
    <property type="match status" value="1"/>
</dbReference>
<sequence>MDSAMDAWNVLKQNYAQPDDTRVCNLQFTLGNVTQGTQSVDTYFVELKGIWEEFRNYRPLPSCQYENCNPECFKKYTDQYKKDMVFRFLNGLNDSFSAVRSQIILMDPIPTLDKVYSLMLREEAQRNILFQTQPMLELSAMLAAANTKKKKTGRT</sequence>
<dbReference type="EMBL" id="CM001887">
    <property type="protein sequence ID" value="EOY33394.1"/>
    <property type="molecule type" value="Genomic_DNA"/>
</dbReference>
<evidence type="ECO:0000313" key="2">
    <source>
        <dbReference type="Proteomes" id="UP000026915"/>
    </source>
</evidence>
<dbReference type="eggNOG" id="KOG0017">
    <property type="taxonomic scope" value="Eukaryota"/>
</dbReference>